<dbReference type="OrthoDB" id="9805989at2"/>
<organism evidence="2 3">
    <name type="scientific">Oceanobacillus limi</name>
    <dbReference type="NCBI Taxonomy" id="930131"/>
    <lineage>
        <taxon>Bacteria</taxon>
        <taxon>Bacillati</taxon>
        <taxon>Bacillota</taxon>
        <taxon>Bacilli</taxon>
        <taxon>Bacillales</taxon>
        <taxon>Bacillaceae</taxon>
        <taxon>Oceanobacillus</taxon>
    </lineage>
</organism>
<feature type="transmembrane region" description="Helical" evidence="1">
    <location>
        <begin position="182"/>
        <end position="198"/>
    </location>
</feature>
<sequence length="230" mass="24114">MDSIKETIIEVVYSILPLTVVITILQFTLIWLPTEVFIQFLIGVVLVGLGLVLFLLGVNIGLQPVGEMIGSALSKTKKLWMIVLFGVVLGIVVTIAEPDVRVLSSQIDNVSGGAIPKSVLILSVALGVGIFVGLAMLRIIFNISIVYILITGYGFIFLLAVFTPSTYVPISFDSGGVTTGPLTVPFILALGVGVASVLRGKTASKDGFGLIALASIGPVLSVLLLGVIYG</sequence>
<dbReference type="RefSeq" id="WP_090871030.1">
    <property type="nucleotide sequence ID" value="NZ_FOHE01000014.1"/>
</dbReference>
<accession>A0A1I0F9B0</accession>
<evidence type="ECO:0008006" key="4">
    <source>
        <dbReference type="Google" id="ProtNLM"/>
    </source>
</evidence>
<dbReference type="Pfam" id="PF07556">
    <property type="entry name" value="DUF1538"/>
    <property type="match status" value="1"/>
</dbReference>
<feature type="transmembrane region" description="Helical" evidence="1">
    <location>
        <begin position="79"/>
        <end position="98"/>
    </location>
</feature>
<protein>
    <recommendedName>
        <fullName evidence="4">DUF1538 domain-containing protein</fullName>
    </recommendedName>
</protein>
<evidence type="ECO:0000256" key="1">
    <source>
        <dbReference type="SAM" id="Phobius"/>
    </source>
</evidence>
<feature type="transmembrane region" description="Helical" evidence="1">
    <location>
        <begin position="118"/>
        <end position="137"/>
    </location>
</feature>
<feature type="transmembrane region" description="Helical" evidence="1">
    <location>
        <begin position="210"/>
        <end position="229"/>
    </location>
</feature>
<dbReference type="Proteomes" id="UP000198618">
    <property type="component" value="Unassembled WGS sequence"/>
</dbReference>
<keyword evidence="1" id="KW-0812">Transmembrane</keyword>
<dbReference type="AlphaFoldDB" id="A0A1I0F9B0"/>
<dbReference type="InterPro" id="IPR011435">
    <property type="entry name" value="UmpAB"/>
</dbReference>
<proteinExistence type="predicted"/>
<dbReference type="EMBL" id="FOHE01000014">
    <property type="protein sequence ID" value="SET53889.1"/>
    <property type="molecule type" value="Genomic_DNA"/>
</dbReference>
<feature type="transmembrane region" description="Helical" evidence="1">
    <location>
        <begin position="37"/>
        <end position="58"/>
    </location>
</feature>
<name>A0A1I0F9B0_9BACI</name>
<keyword evidence="3" id="KW-1185">Reference proteome</keyword>
<dbReference type="STRING" id="930131.SAMN05216389_11440"/>
<reference evidence="2 3" key="1">
    <citation type="submission" date="2016-10" db="EMBL/GenBank/DDBJ databases">
        <authorList>
            <person name="de Groot N.N."/>
        </authorList>
    </citation>
    <scope>NUCLEOTIDE SEQUENCE [LARGE SCALE GENOMIC DNA]</scope>
    <source>
        <strain evidence="2 3">IBRC-M 10780</strain>
    </source>
</reference>
<feature type="transmembrane region" description="Helical" evidence="1">
    <location>
        <begin position="12"/>
        <end position="31"/>
    </location>
</feature>
<evidence type="ECO:0000313" key="3">
    <source>
        <dbReference type="Proteomes" id="UP000198618"/>
    </source>
</evidence>
<feature type="transmembrane region" description="Helical" evidence="1">
    <location>
        <begin position="144"/>
        <end position="162"/>
    </location>
</feature>
<gene>
    <name evidence="2" type="ORF">SAMN05216389_11440</name>
</gene>
<evidence type="ECO:0000313" key="2">
    <source>
        <dbReference type="EMBL" id="SET53889.1"/>
    </source>
</evidence>
<keyword evidence="1" id="KW-1133">Transmembrane helix</keyword>
<keyword evidence="1" id="KW-0472">Membrane</keyword>